<reference evidence="2 3" key="1">
    <citation type="journal article" date="2005" name="Genome Res.">
        <title>Complete genome sequence of the hyperthermophilic archaeon Thermococcus kodakaraensis KOD1 and comparison with Pyrococcus genomes.</title>
        <authorList>
            <person name="Fukui T."/>
            <person name="Atomi H."/>
            <person name="Kanai T."/>
            <person name="Matsumi R."/>
            <person name="Fujiwara S."/>
            <person name="Imanaka T."/>
        </authorList>
    </citation>
    <scope>NUCLEOTIDE SEQUENCE [LARGE SCALE GENOMIC DNA]</scope>
    <source>
        <strain evidence="3">ATCC BAA-918 / JCM 12380 / KOD1</strain>
    </source>
</reference>
<dbReference type="KEGG" id="tko:TK0103"/>
<evidence type="ECO:0000313" key="3">
    <source>
        <dbReference type="Proteomes" id="UP000000536"/>
    </source>
</evidence>
<sequence length="104" mass="11350">MSVDLSFVNGFIVGAGATFFVLLVLAHIYGGKIDIKRTGVANLYFGLAARKAVRIEVDQDKAKILVINEDVACSIDFDPSEFKAFKKALLKLGPEVEERDVSES</sequence>
<keyword evidence="3" id="KW-1185">Reference proteome</keyword>
<gene>
    <name evidence="2" type="ordered locus">TK0103</name>
</gene>
<keyword evidence="1" id="KW-0812">Transmembrane</keyword>
<evidence type="ECO:0000313" key="2">
    <source>
        <dbReference type="EMBL" id="BAD84292.1"/>
    </source>
</evidence>
<dbReference type="HOGENOM" id="CLU_2243988_0_0_2"/>
<dbReference type="GeneID" id="78446608"/>
<dbReference type="AlphaFoldDB" id="Q5JFF0"/>
<feature type="transmembrane region" description="Helical" evidence="1">
    <location>
        <begin position="6"/>
        <end position="29"/>
    </location>
</feature>
<keyword evidence="1" id="KW-1133">Transmembrane helix</keyword>
<accession>Q5JFF0</accession>
<proteinExistence type="predicted"/>
<organism evidence="2 3">
    <name type="scientific">Thermococcus kodakarensis (strain ATCC BAA-918 / JCM 12380 / KOD1)</name>
    <name type="common">Pyrococcus kodakaraensis (strain KOD1)</name>
    <dbReference type="NCBI Taxonomy" id="69014"/>
    <lineage>
        <taxon>Archaea</taxon>
        <taxon>Methanobacteriati</taxon>
        <taxon>Methanobacteriota</taxon>
        <taxon>Thermococci</taxon>
        <taxon>Thermococcales</taxon>
        <taxon>Thermococcaceae</taxon>
        <taxon>Thermococcus</taxon>
    </lineage>
</organism>
<evidence type="ECO:0000256" key="1">
    <source>
        <dbReference type="SAM" id="Phobius"/>
    </source>
</evidence>
<dbReference type="EMBL" id="AP006878">
    <property type="protein sequence ID" value="BAD84292.1"/>
    <property type="molecule type" value="Genomic_DNA"/>
</dbReference>
<dbReference type="STRING" id="69014.TK0103"/>
<dbReference type="Proteomes" id="UP000000536">
    <property type="component" value="Chromosome"/>
</dbReference>
<dbReference type="InParanoid" id="Q5JFF0"/>
<protein>
    <submittedName>
        <fullName evidence="2">Uncharacterized protein</fullName>
    </submittedName>
</protein>
<keyword evidence="1" id="KW-0472">Membrane</keyword>
<name>Q5JFF0_THEKO</name>
<dbReference type="EnsemblBacteria" id="BAD84292">
    <property type="protein sequence ID" value="BAD84292"/>
    <property type="gene ID" value="TK0103"/>
</dbReference>
<dbReference type="RefSeq" id="WP_011249058.1">
    <property type="nucleotide sequence ID" value="NC_006624.1"/>
</dbReference>
<dbReference type="PATRIC" id="fig|69014.16.peg.104"/>